<keyword evidence="2" id="KW-1185">Reference proteome</keyword>
<sequence length="840" mass="93390">MLSNVGGRFYWSRQHHTTEEVLKGIVVVFAWVSIDETQLKNHVKLYSSLGWNSLVCLADFLNPFFPEKATSLAFALLNELVEELRNKPCPLVFAAFSGGSKACMYKVLQVIDGACEVQLSLDDTRLIRNCIAGHIYDSSPVDFTSDIGARFWLHSTILKMPGAAKLVSSIAKGVASGLDALFITKFGSDRTEYWQTLYSSVSLGAPYLILCSEYDDLAPFSTVYNFAQHLQELGGNVELVKWRGSPHVGHYEHCPIQYRASVINLLDEAVSVYSRKRHVIGERHYMEEGMHDQISELVCDLQKAAVESNQSFTRVARGPNDHFFLPSSAEYASSRESGSLQDEPKEGSVHVSNPPSMSAHSVLGKILFDACVPKNVEGWDIKFSDSLNGQPLGSARTYCTSGEAKVDIFNTVVCSIQLNSALIDARLVAYISYLMMLGNWPYSHSRTNLENRVYASDEDRACAIDRAKALQSGLESSFPSFVKPMLQSHVTGGFWLGLPIHFCAKYLPSHDEFIALLDEADNESQTKYLANKRGLSAGWRGFSIDHELVDGDALVFQLIEPTKFKVYIVRANGSSKMNGAIGLITLDACAHPMDVENSIKIKEKEGEKSLEPLSLGIHQCDTQENKLPALSNEVETLAEQSGNESDDFTCELLEGIRFSEASVDFKDIKSIDDFTILVDGLVIDSEIPPHLRTKYYELCCSQNAFLHDNLLEGLNCKLVSGIISDTVNIADAIRASKLSTSRDIFTTWQKALKAFEEFGMNVGFLLARLDRLLSLAFDSEKVLESKSVERVRAEEEMKTLEVKLSDVKMAMKNLDEEIEGLKGNKTPMEAMFQKEANATW</sequence>
<evidence type="ECO:0000313" key="2">
    <source>
        <dbReference type="Proteomes" id="UP000828048"/>
    </source>
</evidence>
<comment type="caution">
    <text evidence="1">The sequence shown here is derived from an EMBL/GenBank/DDBJ whole genome shotgun (WGS) entry which is preliminary data.</text>
</comment>
<dbReference type="Proteomes" id="UP000828048">
    <property type="component" value="Chromosome 9"/>
</dbReference>
<proteinExistence type="predicted"/>
<evidence type="ECO:0000313" key="1">
    <source>
        <dbReference type="EMBL" id="KAH7865084.1"/>
    </source>
</evidence>
<organism evidence="1 2">
    <name type="scientific">Vaccinium darrowii</name>
    <dbReference type="NCBI Taxonomy" id="229202"/>
    <lineage>
        <taxon>Eukaryota</taxon>
        <taxon>Viridiplantae</taxon>
        <taxon>Streptophyta</taxon>
        <taxon>Embryophyta</taxon>
        <taxon>Tracheophyta</taxon>
        <taxon>Spermatophyta</taxon>
        <taxon>Magnoliopsida</taxon>
        <taxon>eudicotyledons</taxon>
        <taxon>Gunneridae</taxon>
        <taxon>Pentapetalae</taxon>
        <taxon>asterids</taxon>
        <taxon>Ericales</taxon>
        <taxon>Ericaceae</taxon>
        <taxon>Vaccinioideae</taxon>
        <taxon>Vaccinieae</taxon>
        <taxon>Vaccinium</taxon>
    </lineage>
</organism>
<name>A0ACB7ZGZ9_9ERIC</name>
<accession>A0ACB7ZGZ9</accession>
<reference evidence="1 2" key="1">
    <citation type="journal article" date="2021" name="Hortic Res">
        <title>High-quality reference genome and annotation aids understanding of berry development for evergreen blueberry (Vaccinium darrowii).</title>
        <authorList>
            <person name="Yu J."/>
            <person name="Hulse-Kemp A.M."/>
            <person name="Babiker E."/>
            <person name="Staton M."/>
        </authorList>
    </citation>
    <scope>NUCLEOTIDE SEQUENCE [LARGE SCALE GENOMIC DNA]</scope>
    <source>
        <strain evidence="2">cv. NJ 8807/NJ 8810</strain>
        <tissue evidence="1">Young leaf</tissue>
    </source>
</reference>
<protein>
    <submittedName>
        <fullName evidence="1">Uncharacterized protein</fullName>
    </submittedName>
</protein>
<gene>
    <name evidence="1" type="ORF">Vadar_002012</name>
</gene>
<dbReference type="EMBL" id="CM037159">
    <property type="protein sequence ID" value="KAH7865084.1"/>
    <property type="molecule type" value="Genomic_DNA"/>
</dbReference>